<dbReference type="VEuPathDB" id="VectorBase:HLOH_058734"/>
<gene>
    <name evidence="2" type="ORF">HPB48_002908</name>
</gene>
<dbReference type="Proteomes" id="UP000821853">
    <property type="component" value="Chromosome 1"/>
</dbReference>
<sequence length="155" mass="17618">MDEAEMGALWQETLDRMIHKLTRKVNALTSLWHDIRVTGMASKNRLERTEDHVDRLLKEMYVGEEAIRQRVVATIKHLSGEIIELSEQLGLPATLPEPDLTVLQQENAVRTKAAELKLLKSQRKKEFRSLHPEEADLTAELRASPCVLPPPTPIP</sequence>
<keyword evidence="3" id="KW-1185">Reference proteome</keyword>
<name>A0A9J6F738_HAELO</name>
<reference evidence="2 3" key="1">
    <citation type="journal article" date="2020" name="Cell">
        <title>Large-Scale Comparative Analyses of Tick Genomes Elucidate Their Genetic Diversity and Vector Capacities.</title>
        <authorList>
            <consortium name="Tick Genome and Microbiome Consortium (TIGMIC)"/>
            <person name="Jia N."/>
            <person name="Wang J."/>
            <person name="Shi W."/>
            <person name="Du L."/>
            <person name="Sun Y."/>
            <person name="Zhan W."/>
            <person name="Jiang J.F."/>
            <person name="Wang Q."/>
            <person name="Zhang B."/>
            <person name="Ji P."/>
            <person name="Bell-Sakyi L."/>
            <person name="Cui X.M."/>
            <person name="Yuan T.T."/>
            <person name="Jiang B.G."/>
            <person name="Yang W.F."/>
            <person name="Lam T.T."/>
            <person name="Chang Q.C."/>
            <person name="Ding S.J."/>
            <person name="Wang X.J."/>
            <person name="Zhu J.G."/>
            <person name="Ruan X.D."/>
            <person name="Zhao L."/>
            <person name="Wei J.T."/>
            <person name="Ye R.Z."/>
            <person name="Que T.C."/>
            <person name="Du C.H."/>
            <person name="Zhou Y.H."/>
            <person name="Cheng J.X."/>
            <person name="Dai P.F."/>
            <person name="Guo W.B."/>
            <person name="Han X.H."/>
            <person name="Huang E.J."/>
            <person name="Li L.F."/>
            <person name="Wei W."/>
            <person name="Gao Y.C."/>
            <person name="Liu J.Z."/>
            <person name="Shao H.Z."/>
            <person name="Wang X."/>
            <person name="Wang C.C."/>
            <person name="Yang T.C."/>
            <person name="Huo Q.B."/>
            <person name="Li W."/>
            <person name="Chen H.Y."/>
            <person name="Chen S.E."/>
            <person name="Zhou L.G."/>
            <person name="Ni X.B."/>
            <person name="Tian J.H."/>
            <person name="Sheng Y."/>
            <person name="Liu T."/>
            <person name="Pan Y.S."/>
            <person name="Xia L.Y."/>
            <person name="Li J."/>
            <person name="Zhao F."/>
            <person name="Cao W.C."/>
        </authorList>
    </citation>
    <scope>NUCLEOTIDE SEQUENCE [LARGE SCALE GENOMIC DNA]</scope>
    <source>
        <strain evidence="2">HaeL-2018</strain>
    </source>
</reference>
<evidence type="ECO:0000313" key="2">
    <source>
        <dbReference type="EMBL" id="KAH9361046.1"/>
    </source>
</evidence>
<protein>
    <submittedName>
        <fullName evidence="2">Uncharacterized protein</fullName>
    </submittedName>
</protein>
<dbReference type="EMBL" id="JABSTR010000001">
    <property type="protein sequence ID" value="KAH9361046.1"/>
    <property type="molecule type" value="Genomic_DNA"/>
</dbReference>
<comment type="caution">
    <text evidence="2">The sequence shown here is derived from an EMBL/GenBank/DDBJ whole genome shotgun (WGS) entry which is preliminary data.</text>
</comment>
<feature type="region of interest" description="Disordered" evidence="1">
    <location>
        <begin position="133"/>
        <end position="155"/>
    </location>
</feature>
<organism evidence="2 3">
    <name type="scientific">Haemaphysalis longicornis</name>
    <name type="common">Bush tick</name>
    <dbReference type="NCBI Taxonomy" id="44386"/>
    <lineage>
        <taxon>Eukaryota</taxon>
        <taxon>Metazoa</taxon>
        <taxon>Ecdysozoa</taxon>
        <taxon>Arthropoda</taxon>
        <taxon>Chelicerata</taxon>
        <taxon>Arachnida</taxon>
        <taxon>Acari</taxon>
        <taxon>Parasitiformes</taxon>
        <taxon>Ixodida</taxon>
        <taxon>Ixodoidea</taxon>
        <taxon>Ixodidae</taxon>
        <taxon>Haemaphysalinae</taxon>
        <taxon>Haemaphysalis</taxon>
    </lineage>
</organism>
<evidence type="ECO:0000313" key="3">
    <source>
        <dbReference type="Proteomes" id="UP000821853"/>
    </source>
</evidence>
<proteinExistence type="predicted"/>
<dbReference type="Pfam" id="PF03999">
    <property type="entry name" value="MAP65_ASE1"/>
    <property type="match status" value="1"/>
</dbReference>
<evidence type="ECO:0000256" key="1">
    <source>
        <dbReference type="SAM" id="MobiDB-lite"/>
    </source>
</evidence>
<dbReference type="OrthoDB" id="642895at2759"/>
<dbReference type="AlphaFoldDB" id="A0A9J6F738"/>
<accession>A0A9J6F738</accession>